<dbReference type="STRING" id="695939.SAMN00790413_04758"/>
<evidence type="ECO:0000256" key="3">
    <source>
        <dbReference type="ARBA" id="ARBA00023002"/>
    </source>
</evidence>
<name>A0A1W1ULF9_9DEIO</name>
<dbReference type="Gene3D" id="3.40.50.1980">
    <property type="entry name" value="Nitrogenase molybdenum iron protein domain"/>
    <property type="match status" value="2"/>
</dbReference>
<dbReference type="InterPro" id="IPR012131">
    <property type="entry name" value="Hstdl_DH"/>
</dbReference>
<dbReference type="PANTHER" id="PTHR21256">
    <property type="entry name" value="HISTIDINOL DEHYDROGENASE HDH"/>
    <property type="match status" value="1"/>
</dbReference>
<feature type="binding site" evidence="7">
    <location>
        <position position="230"/>
    </location>
    <ligand>
        <name>substrate</name>
    </ligand>
</feature>
<dbReference type="GO" id="GO:0000105">
    <property type="term" value="P:L-histidine biosynthetic process"/>
    <property type="evidence" value="ECO:0007669"/>
    <property type="project" value="InterPro"/>
</dbReference>
<feature type="binding site" evidence="8">
    <location>
        <position position="413"/>
    </location>
    <ligand>
        <name>Zn(2+)</name>
        <dbReference type="ChEBI" id="CHEBI:29105"/>
    </ligand>
</feature>
<dbReference type="GO" id="GO:0046872">
    <property type="term" value="F:metal ion binding"/>
    <property type="evidence" value="ECO:0007669"/>
    <property type="project" value="UniProtKB-KW"/>
</dbReference>
<reference evidence="10 11" key="1">
    <citation type="submission" date="2017-04" db="EMBL/GenBank/DDBJ databases">
        <authorList>
            <person name="Afonso C.L."/>
            <person name="Miller P.J."/>
            <person name="Scott M.A."/>
            <person name="Spackman E."/>
            <person name="Goraichik I."/>
            <person name="Dimitrov K.M."/>
            <person name="Suarez D.L."/>
            <person name="Swayne D.E."/>
        </authorList>
    </citation>
    <scope>NUCLEOTIDE SEQUENCE [LARGE SCALE GENOMIC DNA]</scope>
    <source>
        <strain evidence="10 11">KR-140</strain>
    </source>
</reference>
<feature type="binding site" evidence="7">
    <location>
        <position position="321"/>
    </location>
    <ligand>
        <name>substrate</name>
    </ligand>
</feature>
<dbReference type="GO" id="GO:0004399">
    <property type="term" value="F:histidinol dehydrogenase activity"/>
    <property type="evidence" value="ECO:0007669"/>
    <property type="project" value="InterPro"/>
</dbReference>
<evidence type="ECO:0000256" key="6">
    <source>
        <dbReference type="PIRSR" id="PIRSR000099-2"/>
    </source>
</evidence>
<dbReference type="InterPro" id="IPR001692">
    <property type="entry name" value="Histidinol_DH_CS"/>
</dbReference>
<comment type="similarity">
    <text evidence="4 9">Belongs to the histidinol dehydrogenase family.</text>
</comment>
<dbReference type="GO" id="GO:0005829">
    <property type="term" value="C:cytosol"/>
    <property type="evidence" value="ECO:0007669"/>
    <property type="project" value="TreeGrafter"/>
</dbReference>
<feature type="active site" description="Proton acceptor" evidence="5">
    <location>
        <position position="320"/>
    </location>
</feature>
<gene>
    <name evidence="10" type="ORF">SAMN00790413_04758</name>
</gene>
<dbReference type="RefSeq" id="WP_084046076.1">
    <property type="nucleotide sequence ID" value="NZ_FWWU01000005.1"/>
</dbReference>
<dbReference type="OrthoDB" id="9805269at2"/>
<keyword evidence="1 8" id="KW-0479">Metal-binding</keyword>
<dbReference type="Proteomes" id="UP000192582">
    <property type="component" value="Unassembled WGS sequence"/>
</dbReference>
<feature type="binding site" evidence="6">
    <location>
        <position position="207"/>
    </location>
    <ligand>
        <name>NAD(+)</name>
        <dbReference type="ChEBI" id="CHEBI:57540"/>
    </ligand>
</feature>
<dbReference type="Pfam" id="PF00815">
    <property type="entry name" value="Histidinol_dh"/>
    <property type="match status" value="1"/>
</dbReference>
<dbReference type="NCBIfam" id="TIGR00069">
    <property type="entry name" value="hisD"/>
    <property type="match status" value="1"/>
</dbReference>
<accession>A0A1W1ULF9</accession>
<dbReference type="PIRSF" id="PIRSF000099">
    <property type="entry name" value="Histidinol_dh"/>
    <property type="match status" value="1"/>
</dbReference>
<keyword evidence="11" id="KW-1185">Reference proteome</keyword>
<feature type="binding site" evidence="6">
    <location>
        <position position="118"/>
    </location>
    <ligand>
        <name>NAD(+)</name>
        <dbReference type="ChEBI" id="CHEBI:57540"/>
    </ligand>
</feature>
<dbReference type="FunFam" id="3.40.50.1980:FF:000001">
    <property type="entry name" value="Histidinol dehydrogenase"/>
    <property type="match status" value="1"/>
</dbReference>
<sequence>MEYIKKAPPQPAAVNQEIQDTVSRIIADVEREGVDAVRRYSEKFDGAAPAEFRLSEADIRSQLATLDEQVTQAIDFSIAQVKHFAEAQRRTLTDFEEETLPGVVIGQKQIPVQAVGAYIPGGRYPILASAVMTVGVPKVAGVGRIVACAPLQRGTGKVNPLQLYGMVHSGADEIYAIGGAQALAAMAFGLEGAPPLEAVDMIVGAGNAYVAEAKRQLFGVVGIDLLAGPTEICILADDSADPEFVAADLLAQAEHGTNSQSVLITTSRALAQAVTQEIDRQLAALPTADAAGASWRDYGEIILVESDEEMLRVSDQVASEHLEVQTQDPDWFLARLSNYGSLFLGRNATVAYGDKGIGTNHVLPTGRAARYTGGLWVGKFIKTVTWQRVSDAANHTVAPPFITMADTEGMVGHADSMRLRVR</sequence>
<feature type="binding site" evidence="7">
    <location>
        <position position="354"/>
    </location>
    <ligand>
        <name>substrate</name>
    </ligand>
</feature>
<feature type="binding site" evidence="6">
    <location>
        <position position="181"/>
    </location>
    <ligand>
        <name>NAD(+)</name>
        <dbReference type="ChEBI" id="CHEBI:57540"/>
    </ligand>
</feature>
<evidence type="ECO:0000256" key="7">
    <source>
        <dbReference type="PIRSR" id="PIRSR000099-3"/>
    </source>
</evidence>
<feature type="binding site" evidence="7">
    <location>
        <position position="252"/>
    </location>
    <ligand>
        <name>substrate</name>
    </ligand>
</feature>
<feature type="binding site" evidence="7">
    <location>
        <position position="413"/>
    </location>
    <ligand>
        <name>substrate</name>
    </ligand>
</feature>
<dbReference type="PRINTS" id="PR00083">
    <property type="entry name" value="HOLDHDRGNASE"/>
</dbReference>
<feature type="binding site" evidence="8">
    <location>
        <position position="252"/>
    </location>
    <ligand>
        <name>Zn(2+)</name>
        <dbReference type="ChEBI" id="CHEBI:29105"/>
    </ligand>
</feature>
<dbReference type="PANTHER" id="PTHR21256:SF14">
    <property type="entry name" value="HISTIDINOL DEHYDROGENASE"/>
    <property type="match status" value="1"/>
</dbReference>
<keyword evidence="6" id="KW-0520">NAD</keyword>
<dbReference type="AlphaFoldDB" id="A0A1W1ULF9"/>
<proteinExistence type="inferred from homology"/>
<evidence type="ECO:0000256" key="2">
    <source>
        <dbReference type="ARBA" id="ARBA00022833"/>
    </source>
</evidence>
<keyword evidence="2 8" id="KW-0862">Zinc</keyword>
<feature type="binding site" evidence="7">
    <location>
        <position position="255"/>
    </location>
    <ligand>
        <name>substrate</name>
    </ligand>
</feature>
<evidence type="ECO:0000256" key="8">
    <source>
        <dbReference type="PIRSR" id="PIRSR000099-4"/>
    </source>
</evidence>
<dbReference type="InterPro" id="IPR022695">
    <property type="entry name" value="Histidinol_DH_monofunct"/>
</dbReference>
<feature type="active site" description="Proton acceptor" evidence="5">
    <location>
        <position position="321"/>
    </location>
</feature>
<dbReference type="GO" id="GO:0051287">
    <property type="term" value="F:NAD binding"/>
    <property type="evidence" value="ECO:0007669"/>
    <property type="project" value="InterPro"/>
</dbReference>
<protein>
    <submittedName>
        <fullName evidence="10">Sulfopropanediol 3-dehydrogenase</fullName>
    </submittedName>
</protein>
<organism evidence="10 11">
    <name type="scientific">Deinococcus hopiensis KR-140</name>
    <dbReference type="NCBI Taxonomy" id="695939"/>
    <lineage>
        <taxon>Bacteria</taxon>
        <taxon>Thermotogati</taxon>
        <taxon>Deinococcota</taxon>
        <taxon>Deinococci</taxon>
        <taxon>Deinococcales</taxon>
        <taxon>Deinococcaceae</taxon>
        <taxon>Deinococcus</taxon>
    </lineage>
</organism>
<dbReference type="PROSITE" id="PS00611">
    <property type="entry name" value="HISOL_DEHYDROGENASE"/>
    <property type="match status" value="1"/>
</dbReference>
<feature type="binding site" evidence="8">
    <location>
        <position position="255"/>
    </location>
    <ligand>
        <name>Zn(2+)</name>
        <dbReference type="ChEBI" id="CHEBI:29105"/>
    </ligand>
</feature>
<evidence type="ECO:0000256" key="9">
    <source>
        <dbReference type="RuleBase" id="RU004175"/>
    </source>
</evidence>
<feature type="binding site" evidence="7">
    <location>
        <position position="408"/>
    </location>
    <ligand>
        <name>substrate</name>
    </ligand>
</feature>
<evidence type="ECO:0000313" key="10">
    <source>
        <dbReference type="EMBL" id="SMB81890.1"/>
    </source>
</evidence>
<dbReference type="InterPro" id="IPR016161">
    <property type="entry name" value="Ald_DH/histidinol_DH"/>
</dbReference>
<feature type="binding site" evidence="8">
    <location>
        <position position="354"/>
    </location>
    <ligand>
        <name>Zn(2+)</name>
        <dbReference type="ChEBI" id="CHEBI:29105"/>
    </ligand>
</feature>
<dbReference type="SUPFAM" id="SSF53720">
    <property type="entry name" value="ALDH-like"/>
    <property type="match status" value="1"/>
</dbReference>
<dbReference type="CDD" id="cd06572">
    <property type="entry name" value="Histidinol_dh"/>
    <property type="match status" value="1"/>
</dbReference>
<evidence type="ECO:0000256" key="5">
    <source>
        <dbReference type="PIRSR" id="PIRSR000099-1"/>
    </source>
</evidence>
<comment type="cofactor">
    <cofactor evidence="8">
        <name>Zn(2+)</name>
        <dbReference type="ChEBI" id="CHEBI:29105"/>
    </cofactor>
    <text evidence="8">Binds 1 zinc ion per subunit.</text>
</comment>
<evidence type="ECO:0000313" key="11">
    <source>
        <dbReference type="Proteomes" id="UP000192582"/>
    </source>
</evidence>
<dbReference type="Gene3D" id="1.20.5.1300">
    <property type="match status" value="1"/>
</dbReference>
<evidence type="ECO:0000256" key="1">
    <source>
        <dbReference type="ARBA" id="ARBA00022723"/>
    </source>
</evidence>
<evidence type="ECO:0000256" key="4">
    <source>
        <dbReference type="PIRNR" id="PIRNR000099"/>
    </source>
</evidence>
<keyword evidence="3 4" id="KW-0560">Oxidoreductase</keyword>
<dbReference type="EMBL" id="FWWU01000005">
    <property type="protein sequence ID" value="SMB81890.1"/>
    <property type="molecule type" value="Genomic_DNA"/>
</dbReference>